<keyword evidence="6" id="KW-1185">Reference proteome</keyword>
<comment type="caution">
    <text evidence="5">The sequence shown here is derived from an EMBL/GenBank/DDBJ whole genome shotgun (WGS) entry which is preliminary data.</text>
</comment>
<dbReference type="InterPro" id="IPR014266">
    <property type="entry name" value="PEP-CTERM_TPR_PrsT"/>
</dbReference>
<evidence type="ECO:0000313" key="6">
    <source>
        <dbReference type="Proteomes" id="UP000681594"/>
    </source>
</evidence>
<dbReference type="Pfam" id="PF13176">
    <property type="entry name" value="TPR_7"/>
    <property type="match status" value="1"/>
</dbReference>
<feature type="chain" id="PRO_5045328119" evidence="4">
    <location>
        <begin position="27"/>
        <end position="933"/>
    </location>
</feature>
<feature type="signal peptide" evidence="4">
    <location>
        <begin position="1"/>
        <end position="26"/>
    </location>
</feature>
<protein>
    <submittedName>
        <fullName evidence="5">PEP-CTERM system TPR-repeat protein PrsT</fullName>
    </submittedName>
</protein>
<feature type="repeat" description="TPR" evidence="3">
    <location>
        <begin position="366"/>
        <end position="399"/>
    </location>
</feature>
<keyword evidence="1" id="KW-0677">Repeat</keyword>
<keyword evidence="4" id="KW-0732">Signal</keyword>
<dbReference type="PROSITE" id="PS50005">
    <property type="entry name" value="TPR"/>
    <property type="match status" value="1"/>
</dbReference>
<dbReference type="InterPro" id="IPR019734">
    <property type="entry name" value="TPR_rpt"/>
</dbReference>
<evidence type="ECO:0000256" key="3">
    <source>
        <dbReference type="PROSITE-ProRule" id="PRU00339"/>
    </source>
</evidence>
<dbReference type="Pfam" id="PF14559">
    <property type="entry name" value="TPR_19"/>
    <property type="match status" value="2"/>
</dbReference>
<evidence type="ECO:0000313" key="5">
    <source>
        <dbReference type="EMBL" id="MBP0445144.1"/>
    </source>
</evidence>
<dbReference type="EMBL" id="JAGIZB010000008">
    <property type="protein sequence ID" value="MBP0445144.1"/>
    <property type="molecule type" value="Genomic_DNA"/>
</dbReference>
<dbReference type="Pfam" id="PF13432">
    <property type="entry name" value="TPR_16"/>
    <property type="match status" value="5"/>
</dbReference>
<sequence length="933" mass="97012">MAAPSHRLSATLLLGATLLAAAPAHASLERARAAQARGELRTAQIELRNAVRAEPNSATLRAALAQASLDVGEPDAAEREIRAAMEAGYDRAEGTALLLRTYVARNRFRELLNDFPAPGEDVPAALAGRIMAARAMAQISLNQRDDARRSAAEAVRRAPDLVDARLAASVIELAEGDKAGAEAEVDRALAIDPGAAEALLRKAALQFGRGDARGAAETAGRLVTASPGHLTARLQRAEALMALGEDAAARADVEAALRTSPGSPGAIYMRALLSARAENWRGADEDLQRLGGALTNIPGALLVQARVKRAMGQTVQAEDAARRHVARYPEDVNGGLLLAVMEMEGGRPDAAAGTLTRLTSRGVASAPAFDLLGRAHTAMGRGREAVQAFTRASELAPEDSGILSRLAAARLRVGDTAGMTQAAQEASRIAPDAPGARQLLALSALGHGDLRAAEEELSKLTPESREGEPARVLQGMVYALRLDAPRARAAFEGALAVNPDSVAARLGLARLSAAAGDSQAAERLWGEVLARAPDNSEALTRLSALGARRVPEAASARAVLTAAQAAHPAEQSIALALASSLIRSGDPAAAAAVLESAPLRSARRGPGVPMLLAEARAAAGQWAEAETASRAALAEDPTSSQARQRLAAVLAERGDMRGAEALLEEGLRSRPADPVLLGAMVSLASRRDGVPAALSMADRLADRPGTRPASSFLKGDVLLGAGRSEEAARAYAAAYAREPSLALALRQSQAWRAANRLDQATAALTAWLEREPASPPALTALAQLDLAAGRTAEAERRLTLALEGAPGNVVALNNLAWLKQGRGDKDSLARATDLAELAYYMAPTAEIADTLGWIRVRTGRAAEAVPLLRQAVSASAARGAPDPSMSYRLAVALRETGAREEALRVLQPAISGNSAFSERAEAERLAQSLRAGG</sequence>
<evidence type="ECO:0000256" key="4">
    <source>
        <dbReference type="SAM" id="SignalP"/>
    </source>
</evidence>
<keyword evidence="2 3" id="KW-0802">TPR repeat</keyword>
<evidence type="ECO:0000256" key="2">
    <source>
        <dbReference type="ARBA" id="ARBA00022803"/>
    </source>
</evidence>
<reference evidence="5 6" key="1">
    <citation type="submission" date="2021-03" db="EMBL/GenBank/DDBJ databases">
        <authorList>
            <person name="So Y."/>
        </authorList>
    </citation>
    <scope>NUCLEOTIDE SEQUENCE [LARGE SCALE GENOMIC DNA]</scope>
    <source>
        <strain evidence="5 6">SSH11</strain>
    </source>
</reference>
<organism evidence="5 6">
    <name type="scientific">Pararoseomonas baculiformis</name>
    <dbReference type="NCBI Taxonomy" id="2820812"/>
    <lineage>
        <taxon>Bacteria</taxon>
        <taxon>Pseudomonadati</taxon>
        <taxon>Pseudomonadota</taxon>
        <taxon>Alphaproteobacteria</taxon>
        <taxon>Acetobacterales</taxon>
        <taxon>Acetobacteraceae</taxon>
        <taxon>Pararoseomonas</taxon>
    </lineage>
</organism>
<dbReference type="RefSeq" id="WP_209379390.1">
    <property type="nucleotide sequence ID" value="NZ_JAGIZB010000008.1"/>
</dbReference>
<gene>
    <name evidence="5" type="primary">prsT</name>
    <name evidence="5" type="ORF">J8J14_10165</name>
</gene>
<dbReference type="PANTHER" id="PTHR45586:SF1">
    <property type="entry name" value="LIPOPOLYSACCHARIDE ASSEMBLY PROTEIN B"/>
    <property type="match status" value="1"/>
</dbReference>
<dbReference type="Proteomes" id="UP000681594">
    <property type="component" value="Unassembled WGS sequence"/>
</dbReference>
<accession>A0ABS4ADQ1</accession>
<dbReference type="InterPro" id="IPR051012">
    <property type="entry name" value="CellSynth/LPSAsmb/PSIAsmb"/>
</dbReference>
<dbReference type="SUPFAM" id="SSF48452">
    <property type="entry name" value="TPR-like"/>
    <property type="match status" value="5"/>
</dbReference>
<dbReference type="InterPro" id="IPR011990">
    <property type="entry name" value="TPR-like_helical_dom_sf"/>
</dbReference>
<name>A0ABS4ADQ1_9PROT</name>
<dbReference type="NCBIfam" id="TIGR02917">
    <property type="entry name" value="PEP_TPR_lipo"/>
    <property type="match status" value="1"/>
</dbReference>
<dbReference type="SMART" id="SM00028">
    <property type="entry name" value="TPR"/>
    <property type="match status" value="13"/>
</dbReference>
<dbReference type="Gene3D" id="1.25.40.10">
    <property type="entry name" value="Tetratricopeptide repeat domain"/>
    <property type="match status" value="4"/>
</dbReference>
<evidence type="ECO:0000256" key="1">
    <source>
        <dbReference type="ARBA" id="ARBA00022737"/>
    </source>
</evidence>
<proteinExistence type="predicted"/>
<dbReference type="PANTHER" id="PTHR45586">
    <property type="entry name" value="TPR REPEAT-CONTAINING PROTEIN PA4667"/>
    <property type="match status" value="1"/>
</dbReference>